<evidence type="ECO:0000256" key="1">
    <source>
        <dbReference type="ARBA" id="ARBA00022603"/>
    </source>
</evidence>
<evidence type="ECO:0000256" key="2">
    <source>
        <dbReference type="ARBA" id="ARBA00022679"/>
    </source>
</evidence>
<keyword evidence="7" id="KW-1185">Reference proteome</keyword>
<gene>
    <name evidence="6" type="ORF">RQM65_07960</name>
</gene>
<dbReference type="RefSeq" id="WP_314013991.1">
    <property type="nucleotide sequence ID" value="NZ_JAVTTP010000001.1"/>
</dbReference>
<keyword evidence="3" id="KW-0949">S-adenosyl-L-methionine</keyword>
<dbReference type="Gene3D" id="1.20.58.1390">
    <property type="match status" value="1"/>
</dbReference>
<dbReference type="Pfam" id="PF00891">
    <property type="entry name" value="Methyltransf_2"/>
    <property type="match status" value="1"/>
</dbReference>
<feature type="domain" description="BVU-1015-like N-terminal dimerisation-like" evidence="5">
    <location>
        <begin position="15"/>
        <end position="78"/>
    </location>
</feature>
<dbReference type="Gene3D" id="1.10.10.10">
    <property type="entry name" value="Winged helix-like DNA-binding domain superfamily/Winged helix DNA-binding domain"/>
    <property type="match status" value="1"/>
</dbReference>
<dbReference type="Gene3D" id="3.40.50.150">
    <property type="entry name" value="Vaccinia Virus protein VP39"/>
    <property type="match status" value="1"/>
</dbReference>
<protein>
    <submittedName>
        <fullName evidence="6">Methyltransferase</fullName>
    </submittedName>
</protein>
<dbReference type="Proteomes" id="UP001250656">
    <property type="component" value="Unassembled WGS sequence"/>
</dbReference>
<dbReference type="PROSITE" id="PS51683">
    <property type="entry name" value="SAM_OMT_II"/>
    <property type="match status" value="1"/>
</dbReference>
<evidence type="ECO:0000256" key="3">
    <source>
        <dbReference type="ARBA" id="ARBA00022691"/>
    </source>
</evidence>
<dbReference type="PANTHER" id="PTHR43712:SF2">
    <property type="entry name" value="O-METHYLTRANSFERASE CICE"/>
    <property type="match status" value="1"/>
</dbReference>
<dbReference type="PIRSF" id="PIRSF005739">
    <property type="entry name" value="O-mtase"/>
    <property type="match status" value="1"/>
</dbReference>
<dbReference type="InterPro" id="IPR036390">
    <property type="entry name" value="WH_DNA-bd_sf"/>
</dbReference>
<proteinExistence type="predicted"/>
<dbReference type="InterPro" id="IPR049480">
    <property type="entry name" value="BVU_1015-like_N"/>
</dbReference>
<dbReference type="GO" id="GO:0032259">
    <property type="term" value="P:methylation"/>
    <property type="evidence" value="ECO:0007669"/>
    <property type="project" value="UniProtKB-KW"/>
</dbReference>
<comment type="caution">
    <text evidence="6">The sequence shown here is derived from an EMBL/GenBank/DDBJ whole genome shotgun (WGS) entry which is preliminary data.</text>
</comment>
<dbReference type="SUPFAM" id="SSF46785">
    <property type="entry name" value="Winged helix' DNA-binding domain"/>
    <property type="match status" value="1"/>
</dbReference>
<dbReference type="InterPro" id="IPR036388">
    <property type="entry name" value="WH-like_DNA-bd_sf"/>
</dbReference>
<keyword evidence="2" id="KW-0808">Transferase</keyword>
<dbReference type="InterPro" id="IPR016461">
    <property type="entry name" value="COMT-like"/>
</dbReference>
<accession>A0ABU3L4C9</accession>
<organism evidence="6 7">
    <name type="scientific">Pricia mediterranea</name>
    <dbReference type="NCBI Taxonomy" id="3076079"/>
    <lineage>
        <taxon>Bacteria</taxon>
        <taxon>Pseudomonadati</taxon>
        <taxon>Bacteroidota</taxon>
        <taxon>Flavobacteriia</taxon>
        <taxon>Flavobacteriales</taxon>
        <taxon>Flavobacteriaceae</taxon>
        <taxon>Pricia</taxon>
    </lineage>
</organism>
<evidence type="ECO:0000259" key="4">
    <source>
        <dbReference type="Pfam" id="PF00891"/>
    </source>
</evidence>
<keyword evidence="1 6" id="KW-0489">Methyltransferase</keyword>
<dbReference type="InterPro" id="IPR029063">
    <property type="entry name" value="SAM-dependent_MTases_sf"/>
</dbReference>
<dbReference type="GO" id="GO:0008168">
    <property type="term" value="F:methyltransferase activity"/>
    <property type="evidence" value="ECO:0007669"/>
    <property type="project" value="UniProtKB-KW"/>
</dbReference>
<dbReference type="InterPro" id="IPR001077">
    <property type="entry name" value="COMT_C"/>
</dbReference>
<dbReference type="Pfam" id="PF21212">
    <property type="entry name" value="Dimerisation2-like_dom"/>
    <property type="match status" value="1"/>
</dbReference>
<dbReference type="SUPFAM" id="SSF53335">
    <property type="entry name" value="S-adenosyl-L-methionine-dependent methyltransferases"/>
    <property type="match status" value="1"/>
</dbReference>
<evidence type="ECO:0000259" key="5">
    <source>
        <dbReference type="Pfam" id="PF21212"/>
    </source>
</evidence>
<evidence type="ECO:0000313" key="6">
    <source>
        <dbReference type="EMBL" id="MDT7828595.1"/>
    </source>
</evidence>
<name>A0ABU3L4C9_9FLAO</name>
<reference evidence="6 7" key="1">
    <citation type="submission" date="2023-09" db="EMBL/GenBank/DDBJ databases">
        <title>Novel taxa isolated from Blanes Bay.</title>
        <authorList>
            <person name="Rey-Velasco X."/>
            <person name="Lucena T."/>
        </authorList>
    </citation>
    <scope>NUCLEOTIDE SEQUENCE [LARGE SCALE GENOMIC DNA]</scope>
    <source>
        <strain evidence="6 7">S334</strain>
    </source>
</reference>
<feature type="domain" description="O-methyltransferase C-terminal" evidence="4">
    <location>
        <begin position="180"/>
        <end position="333"/>
    </location>
</feature>
<dbReference type="PANTHER" id="PTHR43712">
    <property type="entry name" value="PUTATIVE (AFU_ORTHOLOGUE AFUA_4G14580)-RELATED"/>
    <property type="match status" value="1"/>
</dbReference>
<evidence type="ECO:0000313" key="7">
    <source>
        <dbReference type="Proteomes" id="UP001250656"/>
    </source>
</evidence>
<dbReference type="EMBL" id="JAVTTP010000001">
    <property type="protein sequence ID" value="MDT7828595.1"/>
    <property type="molecule type" value="Genomic_DNA"/>
</dbReference>
<sequence>MSKKKRKAIEALEEAQKIAFAPFVFQAVISLRKLGVLDYLFENGSETGATIEDLSQALSISEYGLSVLLEIAESSDIVEKNVDGGYELTKTGYFLNYNQMTEANLNFTQDVCYQGLFHLHDAIKTGKPSGLKELGPWPTIYEGLSQLSPHIQKSWFEFDHFYSDEIFGEALPLVFRHKPKKLFDIGGNTGKFAVLCCKYDPEVNITIFDLPGQLKKALANGRENGFEDRISGQEIDWLSDNPEIPNGADTIWMSQFLDCFSKDEILKILKTCVISMDDATELIIIETFTDRQKFDNARFTLEATSLYFTALANGNSKMYKATEFSELVEQAGLTLEEDLPVGEFHTMFVCRKA</sequence>